<feature type="transmembrane region" description="Helical" evidence="1">
    <location>
        <begin position="174"/>
        <end position="196"/>
    </location>
</feature>
<organism evidence="2 3">
    <name type="scientific">Acinetobacter pittii</name>
    <name type="common">Acinetobacter genomosp. 3</name>
    <dbReference type="NCBI Taxonomy" id="48296"/>
    <lineage>
        <taxon>Bacteria</taxon>
        <taxon>Pseudomonadati</taxon>
        <taxon>Pseudomonadota</taxon>
        <taxon>Gammaproteobacteria</taxon>
        <taxon>Moraxellales</taxon>
        <taxon>Moraxellaceae</taxon>
        <taxon>Acinetobacter</taxon>
        <taxon>Acinetobacter calcoaceticus/baumannii complex</taxon>
    </lineage>
</organism>
<protein>
    <recommendedName>
        <fullName evidence="4">DUF805 domain-containing protein</fullName>
    </recommendedName>
</protein>
<feature type="transmembrane region" description="Helical" evidence="1">
    <location>
        <begin position="21"/>
        <end position="42"/>
    </location>
</feature>
<dbReference type="EMBL" id="CP015145">
    <property type="protein sequence ID" value="AMX18657.1"/>
    <property type="molecule type" value="Genomic_DNA"/>
</dbReference>
<sequence length="207" mass="23817">MKNTYFGISWLRDGHSNSKKRIDWFIPLAISLIYILLNLVFLDFGRQFLFFQSKAFEKIISLFQILPGFYIAALAAVVSIQPKEKKLEDNSDQPAQRVNKLDDATDSRLQGYINGIKRNFPIRLLLTRGLAYLAITSLVLIILSTIISYLIEIKVIHYPNPIGKETVSCFSKCIMMLIDTFFIFFVSQILSITFFITKFLGDELNRV</sequence>
<evidence type="ECO:0008006" key="4">
    <source>
        <dbReference type="Google" id="ProtNLM"/>
    </source>
</evidence>
<evidence type="ECO:0000256" key="1">
    <source>
        <dbReference type="SAM" id="Phobius"/>
    </source>
</evidence>
<feature type="transmembrane region" description="Helical" evidence="1">
    <location>
        <begin position="62"/>
        <end position="80"/>
    </location>
</feature>
<gene>
    <name evidence="2" type="ORF">IEC338SC_1515</name>
</gene>
<feature type="transmembrane region" description="Helical" evidence="1">
    <location>
        <begin position="130"/>
        <end position="151"/>
    </location>
</feature>
<reference evidence="2 3" key="1">
    <citation type="submission" date="2016-04" db="EMBL/GenBank/DDBJ databases">
        <title>Complete genome sequencing of OXA-72 bearing Acinetobacter pittii strain IEC338SC.</title>
        <authorList>
            <person name="Brasiliense D.M."/>
            <person name="Lima K.V."/>
            <person name="Souza C.O."/>
            <person name="Dutra L.G."/>
            <person name="Mamizuka E.M."/>
            <person name="Perez-Chaparro P.J."/>
            <person name="McCulloch J.A."/>
        </authorList>
    </citation>
    <scope>NUCLEOTIDE SEQUENCE [LARGE SCALE GENOMIC DNA]</scope>
    <source>
        <strain evidence="2 3">IEC338SC</strain>
    </source>
</reference>
<keyword evidence="1" id="KW-0472">Membrane</keyword>
<dbReference type="AlphaFoldDB" id="A0AB33BIY6"/>
<accession>A0AB33BIY6</accession>
<evidence type="ECO:0000313" key="3">
    <source>
        <dbReference type="Proteomes" id="UP000076152"/>
    </source>
</evidence>
<keyword evidence="1" id="KW-1133">Transmembrane helix</keyword>
<keyword evidence="1" id="KW-0812">Transmembrane</keyword>
<dbReference type="RefSeq" id="WP_032030526.1">
    <property type="nucleotide sequence ID" value="NZ_CP015145.1"/>
</dbReference>
<dbReference type="Proteomes" id="UP000076152">
    <property type="component" value="Chromosome"/>
</dbReference>
<proteinExistence type="predicted"/>
<name>A0AB33BIY6_ACIPI</name>
<evidence type="ECO:0000313" key="2">
    <source>
        <dbReference type="EMBL" id="AMX18657.1"/>
    </source>
</evidence>